<evidence type="ECO:0000256" key="10">
    <source>
        <dbReference type="SAM" id="MobiDB-lite"/>
    </source>
</evidence>
<feature type="region of interest" description="Disordered" evidence="10">
    <location>
        <begin position="467"/>
        <end position="486"/>
    </location>
</feature>
<dbReference type="Pfam" id="PF00593">
    <property type="entry name" value="TonB_dep_Rec_b-barrel"/>
    <property type="match status" value="1"/>
</dbReference>
<feature type="domain" description="TonB-dependent receptor plug" evidence="13">
    <location>
        <begin position="116"/>
        <end position="224"/>
    </location>
</feature>
<dbReference type="AlphaFoldDB" id="A0A7G1I616"/>
<keyword evidence="5 9" id="KW-0798">TonB box</keyword>
<dbReference type="InterPro" id="IPR037066">
    <property type="entry name" value="Plug_dom_sf"/>
</dbReference>
<feature type="chain" id="PRO_5028835810" evidence="11">
    <location>
        <begin position="23"/>
        <end position="1048"/>
    </location>
</feature>
<evidence type="ECO:0000256" key="1">
    <source>
        <dbReference type="ARBA" id="ARBA00004571"/>
    </source>
</evidence>
<dbReference type="NCBIfam" id="TIGR04057">
    <property type="entry name" value="SusC_RagA_signa"/>
    <property type="match status" value="1"/>
</dbReference>
<dbReference type="Gene3D" id="2.40.170.20">
    <property type="entry name" value="TonB-dependent receptor, beta-barrel domain"/>
    <property type="match status" value="1"/>
</dbReference>
<dbReference type="Pfam" id="PF07715">
    <property type="entry name" value="Plug"/>
    <property type="match status" value="1"/>
</dbReference>
<proteinExistence type="inferred from homology"/>
<dbReference type="Gene3D" id="2.60.40.1120">
    <property type="entry name" value="Carboxypeptidase-like, regulatory domain"/>
    <property type="match status" value="1"/>
</dbReference>
<evidence type="ECO:0000256" key="8">
    <source>
        <dbReference type="PROSITE-ProRule" id="PRU01360"/>
    </source>
</evidence>
<keyword evidence="3 8" id="KW-1134">Transmembrane beta strand</keyword>
<evidence type="ECO:0000256" key="7">
    <source>
        <dbReference type="ARBA" id="ARBA00023237"/>
    </source>
</evidence>
<organism evidence="14 15">
    <name type="scientific">Coprobacter secundus subsp. similis</name>
    <dbReference type="NCBI Taxonomy" id="2751153"/>
    <lineage>
        <taxon>Bacteria</taxon>
        <taxon>Pseudomonadati</taxon>
        <taxon>Bacteroidota</taxon>
        <taxon>Bacteroidia</taxon>
        <taxon>Bacteroidales</taxon>
        <taxon>Barnesiellaceae</taxon>
        <taxon>Coprobacter</taxon>
    </lineage>
</organism>
<keyword evidence="2 8" id="KW-0813">Transport</keyword>
<evidence type="ECO:0000256" key="5">
    <source>
        <dbReference type="ARBA" id="ARBA00023077"/>
    </source>
</evidence>
<dbReference type="Pfam" id="PF13715">
    <property type="entry name" value="CarbopepD_reg_2"/>
    <property type="match status" value="1"/>
</dbReference>
<dbReference type="SUPFAM" id="SSF49464">
    <property type="entry name" value="Carboxypeptidase regulatory domain-like"/>
    <property type="match status" value="1"/>
</dbReference>
<keyword evidence="4 8" id="KW-0812">Transmembrane</keyword>
<keyword evidence="15" id="KW-1185">Reference proteome</keyword>
<comment type="subcellular location">
    <subcellularLocation>
        <location evidence="1 8">Cell outer membrane</location>
        <topology evidence="1 8">Multi-pass membrane protein</topology>
    </subcellularLocation>
</comment>
<evidence type="ECO:0000256" key="4">
    <source>
        <dbReference type="ARBA" id="ARBA00022692"/>
    </source>
</evidence>
<reference evidence="15" key="1">
    <citation type="submission" date="2020-07" db="EMBL/GenBank/DDBJ databases">
        <title>Complete genome sequencing of Coprobacter sp. strain 2CBH44.</title>
        <authorList>
            <person name="Sakamoto M."/>
            <person name="Murakami T."/>
            <person name="Mori H."/>
        </authorList>
    </citation>
    <scope>NUCLEOTIDE SEQUENCE [LARGE SCALE GENOMIC DNA]</scope>
    <source>
        <strain evidence="15">2CBH44</strain>
    </source>
</reference>
<keyword evidence="7 8" id="KW-0998">Cell outer membrane</keyword>
<dbReference type="InterPro" id="IPR000531">
    <property type="entry name" value="Beta-barrel_TonB"/>
</dbReference>
<dbReference type="RefSeq" id="WP_074024280.1">
    <property type="nucleotide sequence ID" value="NZ_AP023322.1"/>
</dbReference>
<feature type="compositionally biased region" description="Polar residues" evidence="10">
    <location>
        <begin position="470"/>
        <end position="486"/>
    </location>
</feature>
<evidence type="ECO:0000256" key="6">
    <source>
        <dbReference type="ARBA" id="ARBA00023136"/>
    </source>
</evidence>
<dbReference type="NCBIfam" id="TIGR04056">
    <property type="entry name" value="OMP_RagA_SusC"/>
    <property type="match status" value="1"/>
</dbReference>
<evidence type="ECO:0000256" key="3">
    <source>
        <dbReference type="ARBA" id="ARBA00022452"/>
    </source>
</evidence>
<evidence type="ECO:0000256" key="11">
    <source>
        <dbReference type="SAM" id="SignalP"/>
    </source>
</evidence>
<dbReference type="GO" id="GO:0009279">
    <property type="term" value="C:cell outer membrane"/>
    <property type="evidence" value="ECO:0007669"/>
    <property type="project" value="UniProtKB-SubCell"/>
</dbReference>
<evidence type="ECO:0000313" key="14">
    <source>
        <dbReference type="EMBL" id="BCI64857.1"/>
    </source>
</evidence>
<dbReference type="PROSITE" id="PS52016">
    <property type="entry name" value="TONB_DEPENDENT_REC_3"/>
    <property type="match status" value="1"/>
</dbReference>
<dbReference type="InterPro" id="IPR039426">
    <property type="entry name" value="TonB-dep_rcpt-like"/>
</dbReference>
<evidence type="ECO:0000256" key="9">
    <source>
        <dbReference type="RuleBase" id="RU003357"/>
    </source>
</evidence>
<dbReference type="InterPro" id="IPR023996">
    <property type="entry name" value="TonB-dep_OMP_SusC/RagA"/>
</dbReference>
<name>A0A7G1I616_9BACT</name>
<evidence type="ECO:0000259" key="12">
    <source>
        <dbReference type="Pfam" id="PF00593"/>
    </source>
</evidence>
<dbReference type="InterPro" id="IPR008969">
    <property type="entry name" value="CarboxyPept-like_regulatory"/>
</dbReference>
<dbReference type="KEGG" id="copr:Cop2CBH44_32100"/>
<dbReference type="InterPro" id="IPR036942">
    <property type="entry name" value="Beta-barrel_TonB_sf"/>
</dbReference>
<protein>
    <submittedName>
        <fullName evidence="14">SusC/RagA family TonB-linked outer membrane protein</fullName>
    </submittedName>
</protein>
<dbReference type="EMBL" id="AP023322">
    <property type="protein sequence ID" value="BCI64857.1"/>
    <property type="molecule type" value="Genomic_DNA"/>
</dbReference>
<feature type="signal peptide" evidence="11">
    <location>
        <begin position="1"/>
        <end position="22"/>
    </location>
</feature>
<evidence type="ECO:0000259" key="13">
    <source>
        <dbReference type="Pfam" id="PF07715"/>
    </source>
</evidence>
<evidence type="ECO:0000256" key="2">
    <source>
        <dbReference type="ARBA" id="ARBA00022448"/>
    </source>
</evidence>
<accession>A0A7G1I616</accession>
<evidence type="ECO:0000313" key="15">
    <source>
        <dbReference type="Proteomes" id="UP000594042"/>
    </source>
</evidence>
<dbReference type="FunFam" id="2.170.130.10:FF:000008">
    <property type="entry name" value="SusC/RagA family TonB-linked outer membrane protein"/>
    <property type="match status" value="1"/>
</dbReference>
<feature type="domain" description="TonB-dependent receptor-like beta-barrel" evidence="12">
    <location>
        <begin position="389"/>
        <end position="1005"/>
    </location>
</feature>
<dbReference type="SUPFAM" id="SSF56935">
    <property type="entry name" value="Porins"/>
    <property type="match status" value="1"/>
</dbReference>
<sequence>MKYFKFIFLLGAFVFCQMAAMAQERRVSGKVSDENEQPLAGVVVRALEDNAGTMTDKDGRYSLKIADGVKRLEFSMLGYTKIVKSLGDKTVVNVKMTEQDKRLSEVVVIGYGAVSKKDLTGAVGQVNVEDLAKAPVGSFAEALAGRVSGVQVSSVDGQPGAENSIIIRGANSLTQNNSPLFVVDGIPMEDFDPASLSAEDIKSMSVLKDASAIAIYGSRAANGVIVITTQKGMVGKPIVSFSAKVGFPRMTNWIEMMDAYEYVKYLEEYDESRARLLYFQDGKTLEDYRNAPGINWQKQISASNPMTMIYDLSVRGGTPQTRYSISGSYYGQDGIISNSGNSSFRGRASIDQMIRSKFKVGVDVTGSHNKNYGQLISSEGISSTTITNLLYRVWAYRPYSPNSDLEELLVDDDMYSNNDFRINPVLSNSNEFREQIRDDLRVTAYMEYKPTGYLTINVRGAVNNRKESTENFNNSNTINGSPYNNRNTKGQWGSVSHYQRTIYTNENTITFDRKIRDVHHLNVVGGASFELGVTKSDGMTAINVPYDELGIYGLGMGVANGVSYSYGDYTMASFYGRANYVYDSRYLFTVTMRADGSSKFAPGHKWGYFPSVAASWNVAEEEFLRYVPQISSLKLRTSYGVTGNNRIGNYDYMASLDSGIKNYYSFGNQTPSLGVGTSRLANPKLKWEETKQFDAGIDFSILNNRISFTVDYYNKYTDNLLLNSQIPASTGYTYAMQNIGKVRNSGWEFSFESTNIKTPVFAWKSGFNISFNRNKVLKLNNDQNNRLDFARFQTTYNNTPMYITEVGKPMGLFYGFIFDGIYQTSDFRNLTEGIYVLNPGVADNGSSDVSPGVIKYKDINGDGTINDYDRVILGSPHPKHTGGFTNDFSYSTRRIGTFTLNVLLQWSYGNKVFNANRLIFEGNGTAQVGINQYKSYEERWTPDHPSNTLFKTKGAGPQGFISDRTLEDGSYLRLKTLELGYDLPQRWMKKIKVRSINLNIAAQNLFTWTRYSGLDPEVSILNSVLTSGFDFCAYPRAKTVTFGFRIRL</sequence>
<dbReference type="Proteomes" id="UP000594042">
    <property type="component" value="Chromosome"/>
</dbReference>
<keyword evidence="11" id="KW-0732">Signal</keyword>
<gene>
    <name evidence="14" type="ORF">Cop2CBH44_32100</name>
</gene>
<dbReference type="InterPro" id="IPR012910">
    <property type="entry name" value="Plug_dom"/>
</dbReference>
<dbReference type="InterPro" id="IPR023997">
    <property type="entry name" value="TonB-dep_OMP_SusC/RagA_CS"/>
</dbReference>
<keyword evidence="6 8" id="KW-0472">Membrane</keyword>
<dbReference type="Gene3D" id="2.170.130.10">
    <property type="entry name" value="TonB-dependent receptor, plug domain"/>
    <property type="match status" value="1"/>
</dbReference>
<comment type="similarity">
    <text evidence="8 9">Belongs to the TonB-dependent receptor family.</text>
</comment>